<evidence type="ECO:0000313" key="2">
    <source>
        <dbReference type="Proteomes" id="UP000475666"/>
    </source>
</evidence>
<protein>
    <recommendedName>
        <fullName evidence="3">Baseplate assembly protein</fullName>
    </recommendedName>
</protein>
<evidence type="ECO:0008006" key="3">
    <source>
        <dbReference type="Google" id="ProtNLM"/>
    </source>
</evidence>
<reference evidence="1 2" key="1">
    <citation type="submission" date="2020-01" db="EMBL/GenBank/DDBJ databases">
        <title>Insect and environment-associated Actinomycetes.</title>
        <authorList>
            <person name="Currrie C."/>
            <person name="Chevrette M."/>
            <person name="Carlson C."/>
            <person name="Stubbendieck R."/>
            <person name="Wendt-Pienkowski E."/>
        </authorList>
    </citation>
    <scope>NUCLEOTIDE SEQUENCE [LARGE SCALE GENOMIC DNA]</scope>
    <source>
        <strain evidence="1 2">SID7739</strain>
    </source>
</reference>
<dbReference type="RefSeq" id="WP_164275479.1">
    <property type="nucleotide sequence ID" value="NZ_JAAGMQ010000526.1"/>
</dbReference>
<evidence type="ECO:0000313" key="1">
    <source>
        <dbReference type="EMBL" id="NEC34996.1"/>
    </source>
</evidence>
<comment type="caution">
    <text evidence="1">The sequence shown here is derived from an EMBL/GenBank/DDBJ whole genome shotgun (WGS) entry which is preliminary data.</text>
</comment>
<proteinExistence type="predicted"/>
<dbReference type="Proteomes" id="UP000475666">
    <property type="component" value="Unassembled WGS sequence"/>
</dbReference>
<dbReference type="EMBL" id="JAAGMQ010000526">
    <property type="protein sequence ID" value="NEC34996.1"/>
    <property type="molecule type" value="Genomic_DNA"/>
</dbReference>
<gene>
    <name evidence="1" type="ORF">G3I66_17780</name>
</gene>
<dbReference type="AlphaFoldDB" id="A0A6G3TEM4"/>
<name>A0A6G3TEM4_9ACTN</name>
<accession>A0A6G3TEM4</accession>
<organism evidence="1 2">
    <name type="scientific">Streptomyces rubrogriseus</name>
    <dbReference type="NCBI Taxonomy" id="194673"/>
    <lineage>
        <taxon>Bacteria</taxon>
        <taxon>Bacillati</taxon>
        <taxon>Actinomycetota</taxon>
        <taxon>Actinomycetes</taxon>
        <taxon>Kitasatosporales</taxon>
        <taxon>Streptomycetaceae</taxon>
        <taxon>Streptomyces</taxon>
        <taxon>Streptomyces violaceoruber group</taxon>
    </lineage>
</organism>
<sequence>MTDRLGVLTQSTEFNGIDFVEIADDAQTSLLVHFLNTVPVAGTLSGPSPVRITGEAGVPPVDVLPVADPADWSTDDLGRPLLRVRTAVPGGFATYRLRIASGVLDSYYAEVPFSFKARCPSDLDCGCAPRPCPAEAETSPAVDYLAKDFLSFKQALLEYSATAYPQWVQRSEADLGMTLLELLAAAGDDLSHLQDRIAAEGSAVTATQRRSVVRHARLVDYEPRPATSARTLIQADVASAPLPAGTLLSASGPGDRPIWFELGAGMIDPATGGFTDTPLTVDPRWNAHHRCDDSCPQGCARRWRILPYWWDDADRCLPAGATSLWIRGHGFGFRDGDPATGGPGLALLIDTEGEGPLDPPVREVVHLTEAVELTDPLFNEKVTRISWPAQEALTRDHDLTRTHLAGNLVPATEGRRYTERFVIGPHHGGAPAGAVPAVARAGPNASCTDPRPVHSHTLSRGRLAWLTDPAREAPGPEERPLPEIHLRELPQDGGTQRSWVWRRSLLDAARFERAFTVEPVRYTDLRTGADRLTGVPRWEYDGDDADTVRLGDGVFGERPATGTVFEVTYRVSDGARGALAAETVTGIDPAMEGLLLSAANPFPTVGAAEAESLEKVRRNAPYAFRSRQLRAVRPEDYDAAAEELDWVLDAGTGFRWTGSWLTVFTTPQPLRTALAGSAERAGLLSLLNRRRTAGYEVHVQQPRYAPLDLVVTVCAQPWAFRGEVVAAVLTELGTGRRADGQPAFFAHGRFRFGAPLERSTVEAAVQRAAGVRGVVSVLHRRRGLVDTFEPMPETVAVGREEIVRVDNDPRSPQNGSLRIVVEGGK</sequence>